<dbReference type="Pfam" id="PF13602">
    <property type="entry name" value="ADH_zinc_N_2"/>
    <property type="match status" value="1"/>
</dbReference>
<evidence type="ECO:0000313" key="2">
    <source>
        <dbReference type="EMBL" id="MCK8494672.1"/>
    </source>
</evidence>
<dbReference type="Proteomes" id="UP001202180">
    <property type="component" value="Unassembled WGS sequence"/>
</dbReference>
<gene>
    <name evidence="2" type="ORF">M0L20_22580</name>
</gene>
<dbReference type="SUPFAM" id="SSF50129">
    <property type="entry name" value="GroES-like"/>
    <property type="match status" value="1"/>
</dbReference>
<reference evidence="2 3" key="1">
    <citation type="submission" date="2022-04" db="EMBL/GenBank/DDBJ databases">
        <title>Spirosoma sp. strain RP8 genome sequencing and assembly.</title>
        <authorList>
            <person name="Jung Y."/>
        </authorList>
    </citation>
    <scope>NUCLEOTIDE SEQUENCE [LARGE SCALE GENOMIC DNA]</scope>
    <source>
        <strain evidence="2 3">RP8</strain>
    </source>
</reference>
<protein>
    <submittedName>
        <fullName evidence="2">NAD(P)-dependent alcohol dehydrogenase</fullName>
    </submittedName>
</protein>
<dbReference type="InterPro" id="IPR020843">
    <property type="entry name" value="ER"/>
</dbReference>
<dbReference type="SMART" id="SM00829">
    <property type="entry name" value="PKS_ER"/>
    <property type="match status" value="1"/>
</dbReference>
<dbReference type="CDD" id="cd08267">
    <property type="entry name" value="MDR1"/>
    <property type="match status" value="1"/>
</dbReference>
<evidence type="ECO:0000259" key="1">
    <source>
        <dbReference type="SMART" id="SM00829"/>
    </source>
</evidence>
<dbReference type="RefSeq" id="WP_248479237.1">
    <property type="nucleotide sequence ID" value="NZ_JALPRF010000004.1"/>
</dbReference>
<dbReference type="Pfam" id="PF08240">
    <property type="entry name" value="ADH_N"/>
    <property type="match status" value="1"/>
</dbReference>
<organism evidence="2 3">
    <name type="scientific">Spirosoma liriopis</name>
    <dbReference type="NCBI Taxonomy" id="2937440"/>
    <lineage>
        <taxon>Bacteria</taxon>
        <taxon>Pseudomonadati</taxon>
        <taxon>Bacteroidota</taxon>
        <taxon>Cytophagia</taxon>
        <taxon>Cytophagales</taxon>
        <taxon>Cytophagaceae</taxon>
        <taxon>Spirosoma</taxon>
    </lineage>
</organism>
<accession>A0ABT0HR57</accession>
<sequence length="312" mass="33146">MKAAVLEHYGDPSEFKIKEVDAPTIEDGQILIRNRASSVNPVDVLVRQGKMRLVSGLFGEQIIGCDFAGTVVESRSSRFKAGDEVFGCKSPMAGHTYAELVAVDADVAALKPETISFTEAASLPTTALTAWQGLLKEGELKSGDQVLINGCTGGVGVAAVQIAKSLGATVTGTCQGDHAETARELGCDQVINYETEPIPKDNRYALIFDAAGKLTFSDVEDSLTPDGLLVTTKPDATDFASAVSSLIDLAKPRMKLVIVSANAPDLMHVKDLVESGKLRPLIAQTFPLEQVGPAHQMLETDDFVGKITLEIT</sequence>
<feature type="domain" description="Enoyl reductase (ER)" evidence="1">
    <location>
        <begin position="10"/>
        <end position="309"/>
    </location>
</feature>
<dbReference type="Gene3D" id="3.90.180.10">
    <property type="entry name" value="Medium-chain alcohol dehydrogenases, catalytic domain"/>
    <property type="match status" value="1"/>
</dbReference>
<keyword evidence="3" id="KW-1185">Reference proteome</keyword>
<dbReference type="InterPro" id="IPR013154">
    <property type="entry name" value="ADH-like_N"/>
</dbReference>
<proteinExistence type="predicted"/>
<dbReference type="EMBL" id="JALPRF010000004">
    <property type="protein sequence ID" value="MCK8494672.1"/>
    <property type="molecule type" value="Genomic_DNA"/>
</dbReference>
<comment type="caution">
    <text evidence="2">The sequence shown here is derived from an EMBL/GenBank/DDBJ whole genome shotgun (WGS) entry which is preliminary data.</text>
</comment>
<dbReference type="PANTHER" id="PTHR11695">
    <property type="entry name" value="ALCOHOL DEHYDROGENASE RELATED"/>
    <property type="match status" value="1"/>
</dbReference>
<dbReference type="PANTHER" id="PTHR11695:SF294">
    <property type="entry name" value="RETICULON-4-INTERACTING PROTEIN 1, MITOCHONDRIAL"/>
    <property type="match status" value="1"/>
</dbReference>
<dbReference type="InterPro" id="IPR011032">
    <property type="entry name" value="GroES-like_sf"/>
</dbReference>
<dbReference type="Gene3D" id="3.40.50.720">
    <property type="entry name" value="NAD(P)-binding Rossmann-like Domain"/>
    <property type="match status" value="1"/>
</dbReference>
<dbReference type="InterPro" id="IPR036291">
    <property type="entry name" value="NAD(P)-bd_dom_sf"/>
</dbReference>
<name>A0ABT0HR57_9BACT</name>
<dbReference type="InterPro" id="IPR050700">
    <property type="entry name" value="YIM1/Zinc_Alcohol_DH_Fams"/>
</dbReference>
<evidence type="ECO:0000313" key="3">
    <source>
        <dbReference type="Proteomes" id="UP001202180"/>
    </source>
</evidence>
<dbReference type="SUPFAM" id="SSF51735">
    <property type="entry name" value="NAD(P)-binding Rossmann-fold domains"/>
    <property type="match status" value="1"/>
</dbReference>